<dbReference type="Proteomes" id="UP000645865">
    <property type="component" value="Unassembled WGS sequence"/>
</dbReference>
<dbReference type="RefSeq" id="WP_169902608.1">
    <property type="nucleotide sequence ID" value="NZ_JAAQXE010000003.1"/>
</dbReference>
<dbReference type="AlphaFoldDB" id="A0A8I1E2X6"/>
<proteinExistence type="predicted"/>
<evidence type="ECO:0000313" key="2">
    <source>
        <dbReference type="Proteomes" id="UP000645865"/>
    </source>
</evidence>
<accession>A0A8I1E2X6</accession>
<gene>
    <name evidence="1" type="ORF">YA0853_10770</name>
</gene>
<protein>
    <submittedName>
        <fullName evidence="1">Uncharacterized protein</fullName>
    </submittedName>
</protein>
<evidence type="ECO:0000313" key="1">
    <source>
        <dbReference type="EMBL" id="MBI6624158.1"/>
    </source>
</evidence>
<organism evidence="1 2">
    <name type="scientific">Pseudomonas rhodesiae</name>
    <dbReference type="NCBI Taxonomy" id="76760"/>
    <lineage>
        <taxon>Bacteria</taxon>
        <taxon>Pseudomonadati</taxon>
        <taxon>Pseudomonadota</taxon>
        <taxon>Gammaproteobacteria</taxon>
        <taxon>Pseudomonadales</taxon>
        <taxon>Pseudomonadaceae</taxon>
        <taxon>Pseudomonas</taxon>
    </lineage>
</organism>
<sequence length="282" mass="30972">MEILQLPRNSHLAEGTASANMSGVITRAFKADTVRLEKTHVQWVITARQSAVGSQPSVELSCLLPLSLRDNGKPHTYSFDGTRKVTTASAAIFTANTNFVAVSGEITVTLRKNRIVATFNFTAQPYNQPEAQLMVSRGTCDVHNGNGKFEVELSGGILPMPSFKAENLAVNTFEHLGVAPYYNILGWSRVFPDTEYFFAVLIDTKVREGTYKVVLDDPRIGILTNLIGFQHLYATSGQLTIKKMPHAGHAIAYFKVEFNHPPLPVYSAKGQLNIQDYGQAPG</sequence>
<name>A0A8I1E2X6_9PSED</name>
<reference evidence="1" key="1">
    <citation type="submission" date="2020-12" db="EMBL/GenBank/DDBJ databases">
        <title>Comparative genomic insights into the epidemiology and virulence of plant pathogenic Pseudomonads from Turkey.</title>
        <authorList>
            <person name="Dillon M."/>
            <person name="Ruiz-Bedoya T."/>
            <person name="Bendalovic-Torma C."/>
            <person name="Guttman K.M."/>
            <person name="Kwak H."/>
            <person name="Middleton M.A."/>
            <person name="Wang P.W."/>
            <person name="Horuz S."/>
            <person name="Aysan Y."/>
            <person name="Guttman D.S."/>
        </authorList>
    </citation>
    <scope>NUCLEOTIDE SEQUENCE</scope>
    <source>
        <strain evidence="1">S5_IA_3a</strain>
    </source>
</reference>
<dbReference type="EMBL" id="JAEILH010000015">
    <property type="protein sequence ID" value="MBI6624158.1"/>
    <property type="molecule type" value="Genomic_DNA"/>
</dbReference>
<comment type="caution">
    <text evidence="1">The sequence shown here is derived from an EMBL/GenBank/DDBJ whole genome shotgun (WGS) entry which is preliminary data.</text>
</comment>